<dbReference type="Proteomes" id="UP001283361">
    <property type="component" value="Unassembled WGS sequence"/>
</dbReference>
<organism evidence="1 2">
    <name type="scientific">Elysia crispata</name>
    <name type="common">lettuce slug</name>
    <dbReference type="NCBI Taxonomy" id="231223"/>
    <lineage>
        <taxon>Eukaryota</taxon>
        <taxon>Metazoa</taxon>
        <taxon>Spiralia</taxon>
        <taxon>Lophotrochozoa</taxon>
        <taxon>Mollusca</taxon>
        <taxon>Gastropoda</taxon>
        <taxon>Heterobranchia</taxon>
        <taxon>Euthyneura</taxon>
        <taxon>Panpulmonata</taxon>
        <taxon>Sacoglossa</taxon>
        <taxon>Placobranchoidea</taxon>
        <taxon>Plakobranchidae</taxon>
        <taxon>Elysia</taxon>
    </lineage>
</organism>
<name>A0AAE0YWF0_9GAST</name>
<dbReference type="PROSITE" id="PS51257">
    <property type="entry name" value="PROKAR_LIPOPROTEIN"/>
    <property type="match status" value="1"/>
</dbReference>
<evidence type="ECO:0000313" key="1">
    <source>
        <dbReference type="EMBL" id="KAK3758170.1"/>
    </source>
</evidence>
<reference evidence="1" key="1">
    <citation type="journal article" date="2023" name="G3 (Bethesda)">
        <title>A reference genome for the long-term kleptoplast-retaining sea slug Elysia crispata morphotype clarki.</title>
        <authorList>
            <person name="Eastman K.E."/>
            <person name="Pendleton A.L."/>
            <person name="Shaikh M.A."/>
            <person name="Suttiyut T."/>
            <person name="Ogas R."/>
            <person name="Tomko P."/>
            <person name="Gavelis G."/>
            <person name="Widhalm J.R."/>
            <person name="Wisecaver J.H."/>
        </authorList>
    </citation>
    <scope>NUCLEOTIDE SEQUENCE</scope>
    <source>
        <strain evidence="1">ECLA1</strain>
    </source>
</reference>
<gene>
    <name evidence="1" type="ORF">RRG08_027802</name>
</gene>
<evidence type="ECO:0000313" key="2">
    <source>
        <dbReference type="Proteomes" id="UP001283361"/>
    </source>
</evidence>
<comment type="caution">
    <text evidence="1">The sequence shown here is derived from an EMBL/GenBank/DDBJ whole genome shotgun (WGS) entry which is preliminary data.</text>
</comment>
<dbReference type="EMBL" id="JAWDGP010005296">
    <property type="protein sequence ID" value="KAK3758170.1"/>
    <property type="molecule type" value="Genomic_DNA"/>
</dbReference>
<keyword evidence="2" id="KW-1185">Reference proteome</keyword>
<sequence length="141" mass="15711">MVRVGSQQVNMKSNSSASRIISGTHIGGSGCLNCGFAKYINQLNMALHLITNLMQGILYIIIHPSLPRTLLFHSPSPNFSPLPLSPGYYVPQMFKARASRIPSQMLGKGVPAESHLEGMNDNERNLIRIIHYLENVGRRRR</sequence>
<accession>A0AAE0YWF0</accession>
<dbReference type="AlphaFoldDB" id="A0AAE0YWF0"/>
<proteinExistence type="predicted"/>
<protein>
    <submittedName>
        <fullName evidence="1">Uncharacterized protein</fullName>
    </submittedName>
</protein>